<dbReference type="Proteomes" id="UP000282185">
    <property type="component" value="Unassembled WGS sequence"/>
</dbReference>
<keyword evidence="4" id="KW-1185">Reference proteome</keyword>
<dbReference type="AlphaFoldDB" id="A0A345YM89"/>
<evidence type="ECO:0000259" key="1">
    <source>
        <dbReference type="PROSITE" id="PS50943"/>
    </source>
</evidence>
<gene>
    <name evidence="2" type="ORF">DWV08_05045</name>
    <name evidence="3" type="ORF">DXU92_13620</name>
</gene>
<dbReference type="EMBL" id="CP031356">
    <property type="protein sequence ID" value="AXK45041.1"/>
    <property type="molecule type" value="Genomic_DNA"/>
</dbReference>
<dbReference type="EMBL" id="QSWH01000006">
    <property type="protein sequence ID" value="RRR21725.1"/>
    <property type="molecule type" value="Genomic_DNA"/>
</dbReference>
<protein>
    <submittedName>
        <fullName evidence="3">Transcriptional regulator</fullName>
    </submittedName>
</protein>
<feature type="domain" description="HTH cro/C1-type" evidence="1">
    <location>
        <begin position="15"/>
        <end position="69"/>
    </location>
</feature>
<dbReference type="KEGG" id="bsau:DWV08_05045"/>
<dbReference type="Pfam" id="PF01381">
    <property type="entry name" value="HTH_3"/>
    <property type="match status" value="1"/>
</dbReference>
<name>A0A345YM89_9MICO</name>
<organism evidence="3 5">
    <name type="scientific">Brachybacterium saurashtrense</name>
    <dbReference type="NCBI Taxonomy" id="556288"/>
    <lineage>
        <taxon>Bacteria</taxon>
        <taxon>Bacillati</taxon>
        <taxon>Actinomycetota</taxon>
        <taxon>Actinomycetes</taxon>
        <taxon>Micrococcales</taxon>
        <taxon>Dermabacteraceae</taxon>
        <taxon>Brachybacterium</taxon>
    </lineage>
</organism>
<dbReference type="InterPro" id="IPR010982">
    <property type="entry name" value="Lambda_DNA-bd_dom_sf"/>
</dbReference>
<dbReference type="Proteomes" id="UP000254236">
    <property type="component" value="Chromosome"/>
</dbReference>
<evidence type="ECO:0000313" key="5">
    <source>
        <dbReference type="Proteomes" id="UP000282185"/>
    </source>
</evidence>
<dbReference type="CDD" id="cd00093">
    <property type="entry name" value="HTH_XRE"/>
    <property type="match status" value="1"/>
</dbReference>
<dbReference type="RefSeq" id="WP_115412793.1">
    <property type="nucleotide sequence ID" value="NZ_CP031356.1"/>
</dbReference>
<evidence type="ECO:0000313" key="3">
    <source>
        <dbReference type="EMBL" id="RRR21725.1"/>
    </source>
</evidence>
<proteinExistence type="predicted"/>
<evidence type="ECO:0000313" key="2">
    <source>
        <dbReference type="EMBL" id="AXK45041.1"/>
    </source>
</evidence>
<dbReference type="InterPro" id="IPR001387">
    <property type="entry name" value="Cro/C1-type_HTH"/>
</dbReference>
<dbReference type="SUPFAM" id="SSF47413">
    <property type="entry name" value="lambda repressor-like DNA-binding domains"/>
    <property type="match status" value="1"/>
</dbReference>
<reference evidence="2 4" key="1">
    <citation type="submission" date="2018-07" db="EMBL/GenBank/DDBJ databases">
        <title>Brachybacterium saurashtrense DSM 23186 genome sequence.</title>
        <authorList>
            <person name="Guo L."/>
        </authorList>
    </citation>
    <scope>NUCLEOTIDE SEQUENCE [LARGE SCALE GENOMIC DNA]</scope>
    <source>
        <strain evidence="2 4">DSM 23186</strain>
    </source>
</reference>
<evidence type="ECO:0000313" key="4">
    <source>
        <dbReference type="Proteomes" id="UP000254236"/>
    </source>
</evidence>
<accession>A0A345YM89</accession>
<dbReference type="GO" id="GO:0003677">
    <property type="term" value="F:DNA binding"/>
    <property type="evidence" value="ECO:0007669"/>
    <property type="project" value="InterPro"/>
</dbReference>
<dbReference type="PROSITE" id="PS50943">
    <property type="entry name" value="HTH_CROC1"/>
    <property type="match status" value="1"/>
</dbReference>
<dbReference type="OrthoDB" id="5521004at2"/>
<sequence length="70" mass="7412">MTHHLDPAAEIGAAIRRARKEAELTQQQLGELSGVSDRTLRDIESGAGSPALRSVLTVLTVLGLHVTVTP</sequence>
<reference evidence="3 5" key="2">
    <citation type="submission" date="2018-08" db="EMBL/GenBank/DDBJ databases">
        <title>Brachybacterium saurashtrense DSM 23186.</title>
        <authorList>
            <person name="Li Y."/>
        </authorList>
    </citation>
    <scope>NUCLEOTIDE SEQUENCE [LARGE SCALE GENOMIC DNA]</scope>
    <source>
        <strain evidence="3 5">DSM 23186</strain>
    </source>
</reference>
<dbReference type="Gene3D" id="1.10.260.40">
    <property type="entry name" value="lambda repressor-like DNA-binding domains"/>
    <property type="match status" value="1"/>
</dbReference>
<dbReference type="SMART" id="SM00530">
    <property type="entry name" value="HTH_XRE"/>
    <property type="match status" value="1"/>
</dbReference>